<dbReference type="PANTHER" id="PTHR30545">
    <property type="entry name" value="SUGAR FERMENTATION STIMULATION PROTEIN A"/>
    <property type="match status" value="1"/>
</dbReference>
<feature type="domain" description="SfsA N-terminal OB" evidence="3">
    <location>
        <begin position="30"/>
        <end position="99"/>
    </location>
</feature>
<name>A0A4E0QA73_9EURY</name>
<evidence type="ECO:0000313" key="4">
    <source>
        <dbReference type="EMBL" id="TGC09212.1"/>
    </source>
</evidence>
<keyword evidence="5" id="KW-1185">Reference proteome</keyword>
<dbReference type="Proteomes" id="UP000297295">
    <property type="component" value="Unassembled WGS sequence"/>
</dbReference>
<protein>
    <recommendedName>
        <fullName evidence="1">Sugar fermentation stimulation protein homolog</fullName>
    </recommendedName>
</protein>
<dbReference type="Pfam" id="PF03749">
    <property type="entry name" value="SfsA"/>
    <property type="match status" value="1"/>
</dbReference>
<evidence type="ECO:0000313" key="5">
    <source>
        <dbReference type="Proteomes" id="UP000297295"/>
    </source>
</evidence>
<dbReference type="Gene3D" id="2.40.50.580">
    <property type="match status" value="1"/>
</dbReference>
<dbReference type="OrthoDB" id="34139at2157"/>
<sequence>MCSHIFNERNRSFSGREVIMINTDAEGIVVDRPNRFLCIVNITKPVTMESEMVHVHDPGRLEDILYPGNRVLLKRAAEGKRKTKWDLIAGDIMGEWVLVNSSWHRKISEWVIQNKIIPFLNGIDTVIPEKKFGDSRLDFLLMEKEKSIWVEVKGCTLARGSVALFPDAPTIRGRRHLEELIKARNEGHEAVVLILVFRQEAESFSANKVIDPDFALTFSKAIDAGVKVFPLCFSYEENTIHFRSLLPVFQKS</sequence>
<dbReference type="CDD" id="cd22357">
    <property type="entry name" value="SfsA-like"/>
    <property type="match status" value="1"/>
</dbReference>
<evidence type="ECO:0000259" key="2">
    <source>
        <dbReference type="Pfam" id="PF03749"/>
    </source>
</evidence>
<evidence type="ECO:0000259" key="3">
    <source>
        <dbReference type="Pfam" id="PF17746"/>
    </source>
</evidence>
<gene>
    <name evidence="1 4" type="primary">sfsA</name>
    <name evidence="4" type="ORF">CUN85_07555</name>
</gene>
<dbReference type="InterPro" id="IPR041465">
    <property type="entry name" value="SfsA_N"/>
</dbReference>
<dbReference type="NCBIfam" id="TIGR00230">
    <property type="entry name" value="sfsA"/>
    <property type="match status" value="1"/>
</dbReference>
<dbReference type="Gene3D" id="3.40.1350.60">
    <property type="match status" value="1"/>
</dbReference>
<comment type="caution">
    <text evidence="4">The sequence shown here is derived from an EMBL/GenBank/DDBJ whole genome shotgun (WGS) entry which is preliminary data.</text>
</comment>
<dbReference type="Pfam" id="PF17746">
    <property type="entry name" value="SfsA_N"/>
    <property type="match status" value="1"/>
</dbReference>
<dbReference type="InterPro" id="IPR040452">
    <property type="entry name" value="SfsA_C"/>
</dbReference>
<dbReference type="HAMAP" id="MF_00095">
    <property type="entry name" value="SfsA"/>
    <property type="match status" value="1"/>
</dbReference>
<proteinExistence type="inferred from homology"/>
<reference evidence="4 5" key="1">
    <citation type="submission" date="2017-11" db="EMBL/GenBank/DDBJ databases">
        <title>Isolation and Characterization of Methanogenic Archaea from Saline Meromictic Lake at Siberia.</title>
        <authorList>
            <person name="Shen Y."/>
            <person name="Huang H.-H."/>
            <person name="Lai M.-C."/>
            <person name="Chen S.-C."/>
        </authorList>
    </citation>
    <scope>NUCLEOTIDE SEQUENCE [LARGE SCALE GENOMIC DNA]</scope>
    <source>
        <strain evidence="4 5">SY-01</strain>
    </source>
</reference>
<dbReference type="AlphaFoldDB" id="A0A4E0QA73"/>
<dbReference type="PANTHER" id="PTHR30545:SF2">
    <property type="entry name" value="SUGAR FERMENTATION STIMULATION PROTEIN A"/>
    <property type="match status" value="1"/>
</dbReference>
<dbReference type="InterPro" id="IPR005224">
    <property type="entry name" value="SfsA"/>
</dbReference>
<feature type="domain" description="Sugar fermentation stimulation protein C-terminal" evidence="2">
    <location>
        <begin position="104"/>
        <end position="238"/>
    </location>
</feature>
<accession>A0A4E0QA73</accession>
<dbReference type="EMBL" id="PGGK01000006">
    <property type="protein sequence ID" value="TGC09212.1"/>
    <property type="molecule type" value="Genomic_DNA"/>
</dbReference>
<evidence type="ECO:0000256" key="1">
    <source>
        <dbReference type="HAMAP-Rule" id="MF_00095"/>
    </source>
</evidence>
<comment type="similarity">
    <text evidence="1">Belongs to the SfsA family.</text>
</comment>
<dbReference type="GO" id="GO:0003677">
    <property type="term" value="F:DNA binding"/>
    <property type="evidence" value="ECO:0007669"/>
    <property type="project" value="InterPro"/>
</dbReference>
<organism evidence="4 5">
    <name type="scientific">Methanolobus halotolerans</name>
    <dbReference type="NCBI Taxonomy" id="2052935"/>
    <lineage>
        <taxon>Archaea</taxon>
        <taxon>Methanobacteriati</taxon>
        <taxon>Methanobacteriota</taxon>
        <taxon>Stenosarchaea group</taxon>
        <taxon>Methanomicrobia</taxon>
        <taxon>Methanosarcinales</taxon>
        <taxon>Methanosarcinaceae</taxon>
        <taxon>Methanolobus</taxon>
    </lineage>
</organism>